<organism evidence="1 2">
    <name type="scientific">Citrus sinensis</name>
    <name type="common">Sweet orange</name>
    <name type="synonym">Citrus aurantium var. sinensis</name>
    <dbReference type="NCBI Taxonomy" id="2711"/>
    <lineage>
        <taxon>Eukaryota</taxon>
        <taxon>Viridiplantae</taxon>
        <taxon>Streptophyta</taxon>
        <taxon>Embryophyta</taxon>
        <taxon>Tracheophyta</taxon>
        <taxon>Spermatophyta</taxon>
        <taxon>Magnoliopsida</taxon>
        <taxon>eudicotyledons</taxon>
        <taxon>Gunneridae</taxon>
        <taxon>Pentapetalae</taxon>
        <taxon>rosids</taxon>
        <taxon>malvids</taxon>
        <taxon>Sapindales</taxon>
        <taxon>Rutaceae</taxon>
        <taxon>Aurantioideae</taxon>
        <taxon>Citrus</taxon>
    </lineage>
</organism>
<dbReference type="SMR" id="A0A067G9Q4"/>
<reference evidence="1 2" key="1">
    <citation type="submission" date="2014-04" db="EMBL/GenBank/DDBJ databases">
        <authorList>
            <consortium name="International Citrus Genome Consortium"/>
            <person name="Gmitter F."/>
            <person name="Chen C."/>
            <person name="Farmerie W."/>
            <person name="Harkins T."/>
            <person name="Desany B."/>
            <person name="Mohiuddin M."/>
            <person name="Kodira C."/>
            <person name="Borodovsky M."/>
            <person name="Lomsadze A."/>
            <person name="Burns P."/>
            <person name="Jenkins J."/>
            <person name="Prochnik S."/>
            <person name="Shu S."/>
            <person name="Chapman J."/>
            <person name="Pitluck S."/>
            <person name="Schmutz J."/>
            <person name="Rokhsar D."/>
        </authorList>
    </citation>
    <scope>NUCLEOTIDE SEQUENCE</scope>
</reference>
<accession>A0A067G9Q4</accession>
<keyword evidence="2" id="KW-1185">Reference proteome</keyword>
<dbReference type="STRING" id="2711.A0A067G9Q4"/>
<dbReference type="eggNOG" id="KOG3344">
    <property type="taxonomic scope" value="Eukaryota"/>
</dbReference>
<proteinExistence type="predicted"/>
<protein>
    <submittedName>
        <fullName evidence="1">Uncharacterized protein</fullName>
    </submittedName>
</protein>
<evidence type="ECO:0000313" key="1">
    <source>
        <dbReference type="EMBL" id="KDO76324.1"/>
    </source>
</evidence>
<gene>
    <name evidence="1" type="ORF">CISIN_1g035652mg</name>
</gene>
<dbReference type="InterPro" id="IPR037447">
    <property type="entry name" value="Ribosomal_eS10"/>
</dbReference>
<dbReference type="Gene3D" id="1.10.10.10">
    <property type="entry name" value="Winged helix-like DNA-binding domain superfamily/Winged helix DNA-binding domain"/>
    <property type="match status" value="1"/>
</dbReference>
<dbReference type="Proteomes" id="UP000027120">
    <property type="component" value="Unassembled WGS sequence"/>
</dbReference>
<dbReference type="PaxDb" id="2711-XP_006476503.1"/>
<dbReference type="AlphaFoldDB" id="A0A067G9Q4"/>
<dbReference type="PANTHER" id="PTHR12146">
    <property type="entry name" value="40S RIBOSOMAL PROTEIN S10"/>
    <property type="match status" value="1"/>
</dbReference>
<dbReference type="PANTHER" id="PTHR12146:SF27">
    <property type="entry name" value="SMALL RIBOSOMAL SUBUNIT PROTEIN ES10X"/>
    <property type="match status" value="1"/>
</dbReference>
<dbReference type="InterPro" id="IPR036388">
    <property type="entry name" value="WH-like_DNA-bd_sf"/>
</dbReference>
<feature type="non-terminal residue" evidence="1">
    <location>
        <position position="1"/>
    </location>
</feature>
<evidence type="ECO:0000313" key="2">
    <source>
        <dbReference type="Proteomes" id="UP000027120"/>
    </source>
</evidence>
<name>A0A067G9Q4_CITSI</name>
<sequence>IEFLRGYLNLPSEIVPATLKKQAKPAGGRPFGGPGGDRPRIFLSLCQVIFFLSSDYVAHSYCLNITTPELG</sequence>
<dbReference type="EMBL" id="KK784881">
    <property type="protein sequence ID" value="KDO76324.1"/>
    <property type="molecule type" value="Genomic_DNA"/>
</dbReference>